<sequence length="151" mass="18000">MFLFRKQLELTAERNTNLEKMSVFIVFIYLPYWFKTRLPLEADVSDIKFLKDLDDFKKIDDQLATKIINKFCNHLWYISKELICISFFNEDIECAEKEKMVKNLKINDDSERKLKAKVDKENIIQLTISQFVTEKSMDFFKITGISPFVPH</sequence>
<comment type="caution">
    <text evidence="1">The sequence shown here is derived from an EMBL/GenBank/DDBJ whole genome shotgun (WGS) entry which is preliminary data.</text>
</comment>
<organism evidence="1 3">
    <name type="scientific">Trichogramma kaykai</name>
    <dbReference type="NCBI Taxonomy" id="54128"/>
    <lineage>
        <taxon>Eukaryota</taxon>
        <taxon>Metazoa</taxon>
        <taxon>Ecdysozoa</taxon>
        <taxon>Arthropoda</taxon>
        <taxon>Hexapoda</taxon>
        <taxon>Insecta</taxon>
        <taxon>Pterygota</taxon>
        <taxon>Neoptera</taxon>
        <taxon>Endopterygota</taxon>
        <taxon>Hymenoptera</taxon>
        <taxon>Apocrita</taxon>
        <taxon>Proctotrupomorpha</taxon>
        <taxon>Chalcidoidea</taxon>
        <taxon>Trichogrammatidae</taxon>
        <taxon>Trichogramma</taxon>
    </lineage>
</organism>
<evidence type="ECO:0000313" key="1">
    <source>
        <dbReference type="EMBL" id="KAL3404599.1"/>
    </source>
</evidence>
<dbReference type="EMBL" id="JBJJXI010000025">
    <property type="protein sequence ID" value="KAL3404599.1"/>
    <property type="molecule type" value="Genomic_DNA"/>
</dbReference>
<proteinExistence type="predicted"/>
<evidence type="ECO:0000313" key="3">
    <source>
        <dbReference type="Proteomes" id="UP001627154"/>
    </source>
</evidence>
<accession>A0ABD2XHX8</accession>
<dbReference type="EMBL" id="JBJJXI010000007">
    <property type="protein sequence ID" value="KAL3407526.1"/>
    <property type="molecule type" value="Genomic_DNA"/>
</dbReference>
<evidence type="ECO:0000313" key="2">
    <source>
        <dbReference type="EMBL" id="KAL3407526.1"/>
    </source>
</evidence>
<dbReference type="AlphaFoldDB" id="A0ABD2XHX8"/>
<dbReference type="Proteomes" id="UP001627154">
    <property type="component" value="Unassembled WGS sequence"/>
</dbReference>
<reference evidence="1 3" key="1">
    <citation type="journal article" date="2024" name="bioRxiv">
        <title>A reference genome for Trichogramma kaykai: A tiny desert-dwelling parasitoid wasp with competing sex-ratio distorters.</title>
        <authorList>
            <person name="Culotta J."/>
            <person name="Lindsey A.R."/>
        </authorList>
    </citation>
    <scope>NUCLEOTIDE SEQUENCE [LARGE SCALE GENOMIC DNA]</scope>
    <source>
        <strain evidence="1 3">KSX58</strain>
    </source>
</reference>
<gene>
    <name evidence="2" type="ORF">TKK_000496</name>
    <name evidence="1" type="ORF">TKK_003054</name>
</gene>
<name>A0ABD2XHX8_9HYME</name>
<protein>
    <submittedName>
        <fullName evidence="1">Uncharacterized protein</fullName>
    </submittedName>
</protein>
<keyword evidence="3" id="KW-1185">Reference proteome</keyword>